<feature type="compositionally biased region" description="Basic and acidic residues" evidence="1">
    <location>
        <begin position="1"/>
        <end position="14"/>
    </location>
</feature>
<dbReference type="Proteomes" id="UP000197138">
    <property type="component" value="Unassembled WGS sequence"/>
</dbReference>
<feature type="region of interest" description="Disordered" evidence="1">
    <location>
        <begin position="56"/>
        <end position="94"/>
    </location>
</feature>
<sequence>MKWLCERKRKEREGGVGCDGEQERGGKNEVVLMERKEKVDGDGVKIERWCEDGDGRGEGKVMGVDGEEMETREREEAEDEIDGQADCDGDVKNEDEHRMRMMNFSGIEIEREAEDEEDDDNVDKRVPPVCARWRLRQFLTAIITVRYI</sequence>
<feature type="region of interest" description="Disordered" evidence="1">
    <location>
        <begin position="105"/>
        <end position="124"/>
    </location>
</feature>
<evidence type="ECO:0000256" key="1">
    <source>
        <dbReference type="SAM" id="MobiDB-lite"/>
    </source>
</evidence>
<evidence type="ECO:0000313" key="2">
    <source>
        <dbReference type="EMBL" id="OWM88032.1"/>
    </source>
</evidence>
<comment type="caution">
    <text evidence="2">The sequence shown here is derived from an EMBL/GenBank/DDBJ whole genome shotgun (WGS) entry which is preliminary data.</text>
</comment>
<name>A0A218XUU0_PUNGR</name>
<feature type="compositionally biased region" description="Acidic residues" evidence="1">
    <location>
        <begin position="76"/>
        <end position="88"/>
    </location>
</feature>
<feature type="region of interest" description="Disordered" evidence="1">
    <location>
        <begin position="1"/>
        <end position="24"/>
    </location>
</feature>
<proteinExistence type="predicted"/>
<gene>
    <name evidence="2" type="ORF">CDL15_Pgr016605</name>
</gene>
<feature type="compositionally biased region" description="Acidic residues" evidence="1">
    <location>
        <begin position="111"/>
        <end position="121"/>
    </location>
</feature>
<dbReference type="EMBL" id="MTKT01000799">
    <property type="protein sequence ID" value="OWM88032.1"/>
    <property type="molecule type" value="Genomic_DNA"/>
</dbReference>
<dbReference type="AlphaFoldDB" id="A0A218XUU0"/>
<accession>A0A218XUU0</accession>
<evidence type="ECO:0000313" key="3">
    <source>
        <dbReference type="Proteomes" id="UP000197138"/>
    </source>
</evidence>
<reference evidence="3" key="1">
    <citation type="journal article" date="2017" name="Plant J.">
        <title>The pomegranate (Punica granatum L.) genome and the genomics of punicalagin biosynthesis.</title>
        <authorList>
            <person name="Qin G."/>
            <person name="Xu C."/>
            <person name="Ming R."/>
            <person name="Tang H."/>
            <person name="Guyot R."/>
            <person name="Kramer E.M."/>
            <person name="Hu Y."/>
            <person name="Yi X."/>
            <person name="Qi Y."/>
            <person name="Xu X."/>
            <person name="Gao Z."/>
            <person name="Pan H."/>
            <person name="Jian J."/>
            <person name="Tian Y."/>
            <person name="Yue Z."/>
            <person name="Xu Y."/>
        </authorList>
    </citation>
    <scope>NUCLEOTIDE SEQUENCE [LARGE SCALE GENOMIC DNA]</scope>
    <source>
        <strain evidence="3">cv. Dabenzi</strain>
    </source>
</reference>
<protein>
    <submittedName>
        <fullName evidence="2">Uncharacterized protein</fullName>
    </submittedName>
</protein>
<organism evidence="2 3">
    <name type="scientific">Punica granatum</name>
    <name type="common">Pomegranate</name>
    <dbReference type="NCBI Taxonomy" id="22663"/>
    <lineage>
        <taxon>Eukaryota</taxon>
        <taxon>Viridiplantae</taxon>
        <taxon>Streptophyta</taxon>
        <taxon>Embryophyta</taxon>
        <taxon>Tracheophyta</taxon>
        <taxon>Spermatophyta</taxon>
        <taxon>Magnoliopsida</taxon>
        <taxon>eudicotyledons</taxon>
        <taxon>Gunneridae</taxon>
        <taxon>Pentapetalae</taxon>
        <taxon>rosids</taxon>
        <taxon>malvids</taxon>
        <taxon>Myrtales</taxon>
        <taxon>Lythraceae</taxon>
        <taxon>Punica</taxon>
    </lineage>
</organism>